<dbReference type="CDD" id="cd12087">
    <property type="entry name" value="TM_EGFR-like"/>
    <property type="match status" value="1"/>
</dbReference>
<dbReference type="RefSeq" id="WP_183376289.1">
    <property type="nucleotide sequence ID" value="NZ_JACHHD010000014.1"/>
</dbReference>
<feature type="domain" description="Zinc-ribbon" evidence="3">
    <location>
        <begin position="3"/>
        <end position="24"/>
    </location>
</feature>
<evidence type="ECO:0000256" key="1">
    <source>
        <dbReference type="SAM" id="MobiDB-lite"/>
    </source>
</evidence>
<keyword evidence="2" id="KW-1133">Transmembrane helix</keyword>
<dbReference type="InterPro" id="IPR026870">
    <property type="entry name" value="Zinc_ribbon_dom"/>
</dbReference>
<evidence type="ECO:0000256" key="2">
    <source>
        <dbReference type="SAM" id="Phobius"/>
    </source>
</evidence>
<keyword evidence="2" id="KW-0812">Transmembrane</keyword>
<feature type="transmembrane region" description="Helical" evidence="2">
    <location>
        <begin position="61"/>
        <end position="83"/>
    </location>
</feature>
<feature type="region of interest" description="Disordered" evidence="1">
    <location>
        <begin position="108"/>
        <end position="142"/>
    </location>
</feature>
<feature type="compositionally biased region" description="Acidic residues" evidence="1">
    <location>
        <begin position="124"/>
        <end position="137"/>
    </location>
</feature>
<organism evidence="4 5">
    <name type="scientific">Faecalicoccus acidiformans</name>
    <dbReference type="NCBI Taxonomy" id="915173"/>
    <lineage>
        <taxon>Bacteria</taxon>
        <taxon>Bacillati</taxon>
        <taxon>Bacillota</taxon>
        <taxon>Erysipelotrichia</taxon>
        <taxon>Erysipelotrichales</taxon>
        <taxon>Erysipelotrichaceae</taxon>
        <taxon>Faecalicoccus</taxon>
    </lineage>
</organism>
<evidence type="ECO:0000313" key="4">
    <source>
        <dbReference type="EMBL" id="MBB5185382.1"/>
    </source>
</evidence>
<reference evidence="4 5" key="1">
    <citation type="submission" date="2020-08" db="EMBL/GenBank/DDBJ databases">
        <title>Genomic Encyclopedia of Type Strains, Phase IV (KMG-IV): sequencing the most valuable type-strain genomes for metagenomic binning, comparative biology and taxonomic classification.</title>
        <authorList>
            <person name="Goeker M."/>
        </authorList>
    </citation>
    <scope>NUCLEOTIDE SEQUENCE [LARGE SCALE GENOMIC DNA]</scope>
    <source>
        <strain evidence="4 5">DSM 26963</strain>
    </source>
</reference>
<dbReference type="AlphaFoldDB" id="A0A7W8D198"/>
<proteinExistence type="predicted"/>
<dbReference type="Pfam" id="PF13240">
    <property type="entry name" value="Zn_Ribbon_1"/>
    <property type="match status" value="1"/>
</dbReference>
<name>A0A7W8D198_9FIRM</name>
<evidence type="ECO:0000313" key="5">
    <source>
        <dbReference type="Proteomes" id="UP000521313"/>
    </source>
</evidence>
<feature type="compositionally biased region" description="Basic and acidic residues" evidence="1">
    <location>
        <begin position="111"/>
        <end position="123"/>
    </location>
</feature>
<accession>A0A7W8D198</accession>
<sequence>MLCQNCQKENPESAKVCVHCGKPLHDTPPAFHPPKEEEDVVLKMEKQPSDAPRPNHSKTPMIVAIVLGGLIVLGIGFAVLFGLQYSQQMDQKDDQIQDLMEENDQAWESLQEEREARQDAEEKAQEDDLWDQEDPWEDSVPFDPGTYVANYNMVLRKGPDYDADRVGSLKKDESVVIQSVQEGASQSYWGKTSSGSFVCIQDPDYTYLRKSD</sequence>
<comment type="caution">
    <text evidence="4">The sequence shown here is derived from an EMBL/GenBank/DDBJ whole genome shotgun (WGS) entry which is preliminary data.</text>
</comment>
<dbReference type="EMBL" id="JACHHD010000014">
    <property type="protein sequence ID" value="MBB5185382.1"/>
    <property type="molecule type" value="Genomic_DNA"/>
</dbReference>
<keyword evidence="2" id="KW-0472">Membrane</keyword>
<protein>
    <recommendedName>
        <fullName evidence="3">Zinc-ribbon domain-containing protein</fullName>
    </recommendedName>
</protein>
<dbReference type="Proteomes" id="UP000521313">
    <property type="component" value="Unassembled WGS sequence"/>
</dbReference>
<gene>
    <name evidence="4" type="ORF">HNQ43_001436</name>
</gene>
<evidence type="ECO:0000259" key="3">
    <source>
        <dbReference type="Pfam" id="PF13240"/>
    </source>
</evidence>